<accession>A0A9P6PXI7</accession>
<feature type="region of interest" description="Disordered" evidence="1">
    <location>
        <begin position="120"/>
        <end position="144"/>
    </location>
</feature>
<feature type="compositionally biased region" description="Basic and acidic residues" evidence="1">
    <location>
        <begin position="169"/>
        <end position="178"/>
    </location>
</feature>
<proteinExistence type="predicted"/>
<feature type="region of interest" description="Disordered" evidence="1">
    <location>
        <begin position="169"/>
        <end position="203"/>
    </location>
</feature>
<sequence>MPTPYSYRHRHRNASFDTVLYKKLLELQQEEQKQKQLRQHRIWQHVQDRVARQQQLLDEEEAEATKAAAAAAGATTTTAAEATPSTASSTTSKDTNAAVQALFADLNAEFAAPTASMTAANANGSSKASSKVPALKDPSAFQKHKRSIRWGLQNNTVRRFDKDIPLKDVRLPPVDRRPTKSALKVRTPNGIQKAGSATAGSKYYPPRKTAADFF</sequence>
<dbReference type="OrthoDB" id="2422730at2759"/>
<protein>
    <submittedName>
        <fullName evidence="2">Uncharacterized protein</fullName>
    </submittedName>
</protein>
<evidence type="ECO:0000256" key="1">
    <source>
        <dbReference type="SAM" id="MobiDB-lite"/>
    </source>
</evidence>
<feature type="compositionally biased region" description="Low complexity" evidence="1">
    <location>
        <begin position="65"/>
        <end position="94"/>
    </location>
</feature>
<comment type="caution">
    <text evidence="2">The sequence shown here is derived from an EMBL/GenBank/DDBJ whole genome shotgun (WGS) entry which is preliminary data.</text>
</comment>
<feature type="compositionally biased region" description="Low complexity" evidence="1">
    <location>
        <begin position="120"/>
        <end position="131"/>
    </location>
</feature>
<evidence type="ECO:0000313" key="3">
    <source>
        <dbReference type="Proteomes" id="UP000807716"/>
    </source>
</evidence>
<gene>
    <name evidence="2" type="ORF">DFQ27_007077</name>
</gene>
<feature type="region of interest" description="Disordered" evidence="1">
    <location>
        <begin position="61"/>
        <end position="94"/>
    </location>
</feature>
<evidence type="ECO:0000313" key="2">
    <source>
        <dbReference type="EMBL" id="KAG0254042.1"/>
    </source>
</evidence>
<dbReference type="AlphaFoldDB" id="A0A9P6PXI7"/>
<dbReference type="EMBL" id="JAAAJB010000542">
    <property type="protein sequence ID" value="KAG0254042.1"/>
    <property type="molecule type" value="Genomic_DNA"/>
</dbReference>
<name>A0A9P6PXI7_9FUNG</name>
<keyword evidence="3" id="KW-1185">Reference proteome</keyword>
<organism evidence="2 3">
    <name type="scientific">Actinomortierella ambigua</name>
    <dbReference type="NCBI Taxonomy" id="1343610"/>
    <lineage>
        <taxon>Eukaryota</taxon>
        <taxon>Fungi</taxon>
        <taxon>Fungi incertae sedis</taxon>
        <taxon>Mucoromycota</taxon>
        <taxon>Mortierellomycotina</taxon>
        <taxon>Mortierellomycetes</taxon>
        <taxon>Mortierellales</taxon>
        <taxon>Mortierellaceae</taxon>
        <taxon>Actinomortierella</taxon>
    </lineage>
</organism>
<dbReference type="Proteomes" id="UP000807716">
    <property type="component" value="Unassembled WGS sequence"/>
</dbReference>
<reference evidence="2" key="1">
    <citation type="journal article" date="2020" name="Fungal Divers.">
        <title>Resolving the Mortierellaceae phylogeny through synthesis of multi-gene phylogenetics and phylogenomics.</title>
        <authorList>
            <person name="Vandepol N."/>
            <person name="Liber J."/>
            <person name="Desiro A."/>
            <person name="Na H."/>
            <person name="Kennedy M."/>
            <person name="Barry K."/>
            <person name="Grigoriev I.V."/>
            <person name="Miller A.N."/>
            <person name="O'Donnell K."/>
            <person name="Stajich J.E."/>
            <person name="Bonito G."/>
        </authorList>
    </citation>
    <scope>NUCLEOTIDE SEQUENCE</scope>
    <source>
        <strain evidence="2">BC1065</strain>
    </source>
</reference>